<evidence type="ECO:0000313" key="2">
    <source>
        <dbReference type="EMBL" id="HIY69325.1"/>
    </source>
</evidence>
<proteinExistence type="predicted"/>
<dbReference type="EMBL" id="DXDA01000063">
    <property type="protein sequence ID" value="HIY69325.1"/>
    <property type="molecule type" value="Genomic_DNA"/>
</dbReference>
<keyword evidence="1" id="KW-0732">Signal</keyword>
<dbReference type="AlphaFoldDB" id="A0A9D1Z1D3"/>
<dbReference type="InterPro" id="IPR045748">
    <property type="entry name" value="DcaP"/>
</dbReference>
<comment type="caution">
    <text evidence="2">The sequence shown here is derived from an EMBL/GenBank/DDBJ whole genome shotgun (WGS) entry which is preliminary data.</text>
</comment>
<reference evidence="2" key="2">
    <citation type="submission" date="2021-04" db="EMBL/GenBank/DDBJ databases">
        <authorList>
            <person name="Gilroy R."/>
        </authorList>
    </citation>
    <scope>NUCLEOTIDE SEQUENCE</scope>
    <source>
        <strain evidence="2">5134</strain>
    </source>
</reference>
<evidence type="ECO:0000256" key="1">
    <source>
        <dbReference type="SAM" id="SignalP"/>
    </source>
</evidence>
<name>A0A9D1Z1D3_9BACT</name>
<feature type="signal peptide" evidence="1">
    <location>
        <begin position="1"/>
        <end position="19"/>
    </location>
</feature>
<dbReference type="Proteomes" id="UP000886844">
    <property type="component" value="Unassembled WGS sequence"/>
</dbReference>
<dbReference type="SUPFAM" id="SSF56935">
    <property type="entry name" value="Porins"/>
    <property type="match status" value="1"/>
</dbReference>
<dbReference type="Pfam" id="PF19577">
    <property type="entry name" value="DcaP"/>
    <property type="match status" value="1"/>
</dbReference>
<organism evidence="2 3">
    <name type="scientific">Candidatus Alistipes intestinigallinarum</name>
    <dbReference type="NCBI Taxonomy" id="2838440"/>
    <lineage>
        <taxon>Bacteria</taxon>
        <taxon>Pseudomonadati</taxon>
        <taxon>Bacteroidota</taxon>
        <taxon>Bacteroidia</taxon>
        <taxon>Bacteroidales</taxon>
        <taxon>Rikenellaceae</taxon>
        <taxon>Alistipes</taxon>
    </lineage>
</organism>
<accession>A0A9D1Z1D3</accession>
<feature type="chain" id="PRO_5038449781" evidence="1">
    <location>
        <begin position="20"/>
        <end position="450"/>
    </location>
</feature>
<gene>
    <name evidence="2" type="ORF">H9828_07905</name>
</gene>
<protein>
    <submittedName>
        <fullName evidence="2">Porin</fullName>
    </submittedName>
</protein>
<sequence length="450" mass="50738">MKTFRLLLVALLLAGTASAQHHHRKAMRGDYSPTVYLVSLHQTDTIYYSPQAVQRAVAMNNQAVNNATQDYLDTHRPGFQQVDKPQFLFATKNNRFSLALGGFVQLRAGYDFEGISDNLDFIPYDIPTVGNYNTRQQLLMDASTSRLYMKAISNTSALGRVVIFMDADFRGGAPGSYTPRLRSAYISMLGFTLGRDVTTFCDLTAAPTTIDFQGPNAYNFNFATMIRYEKSFARDKMTFGIAAELPDVSATYNDNFAPMRQRVPDIPAYLQFAWGPNRESHIRASGVIRNMYLHNLRTGNNTSLLGWGAQFSGTIKACRWMQLFMNGVYGEGITPYIQDLTGSGLDFTPNPENADQIQTMPMWGWQMAAQFNLSPRLFISGGYSEVNVEKKNGFYADDEYKKGQYIFGNIFYALNSRCRIAAEYLYGTRKDMNNVEGHANRAQVMVQYNF</sequence>
<evidence type="ECO:0000313" key="3">
    <source>
        <dbReference type="Proteomes" id="UP000886844"/>
    </source>
</evidence>
<reference evidence="2" key="1">
    <citation type="journal article" date="2021" name="PeerJ">
        <title>Extensive microbial diversity within the chicken gut microbiome revealed by metagenomics and culture.</title>
        <authorList>
            <person name="Gilroy R."/>
            <person name="Ravi A."/>
            <person name="Getino M."/>
            <person name="Pursley I."/>
            <person name="Horton D.L."/>
            <person name="Alikhan N.F."/>
            <person name="Baker D."/>
            <person name="Gharbi K."/>
            <person name="Hall N."/>
            <person name="Watson M."/>
            <person name="Adriaenssens E.M."/>
            <person name="Foster-Nyarko E."/>
            <person name="Jarju S."/>
            <person name="Secka A."/>
            <person name="Antonio M."/>
            <person name="Oren A."/>
            <person name="Chaudhuri R.R."/>
            <person name="La Ragione R."/>
            <person name="Hildebrand F."/>
            <person name="Pallen M.J."/>
        </authorList>
    </citation>
    <scope>NUCLEOTIDE SEQUENCE</scope>
    <source>
        <strain evidence="2">5134</strain>
    </source>
</reference>